<reference evidence="10 11" key="1">
    <citation type="journal article" date="2018" name="Sci. Rep.">
        <title>Rhizobium tumorigenes sp. nov., a novel plant tumorigenic bacterium isolated from cane gall tumors on thornless blackberry.</title>
        <authorList>
            <person name="Kuzmanovi N."/>
            <person name="Smalla K."/>
            <person name="Gronow S."/>
            <person name="PuBawska J."/>
        </authorList>
    </citation>
    <scope>NUCLEOTIDE SEQUENCE [LARGE SCALE GENOMIC DNA]</scope>
    <source>
        <strain evidence="10 11">CCBAU 85046</strain>
    </source>
</reference>
<sequence>MIDPKFVRRGLFLVFVILFLDVIGIAIIMPVLPAYLEQLTGGSVSEAAVDGGWLLLVYAGMQFLFAPLIGNLSDRFGRRPILLASVLTFAVDNLICAVAVSYWMLFVGRVLAGISGASFATCSAYIADISNDENRSKNFGLIGMAFGTGFVLGPVIGGVLGEFGPRVPFYGAAAVSLLNFILACFMLPETLERKNRRRFELSRANPLGALKQMRSYSGIGWIGLVMFLYWLAHSVYPAVWPFVAVYRYGWSEGEIGLSLGIFGIGSAVVMGFILPRLVPVLGEWKTALVGLAFCATGFAGFALAWQGWMVYAVIIATALEGVADPPLRSLAAAKVPPSAQGELQGALTSLGSITTIVGPLIFTQLFGYFTGPSAPFAFAGAPYAMAGSFIAVAFAVFAWKVRASKVTEVFDAA</sequence>
<keyword evidence="5 8" id="KW-0812">Transmembrane</keyword>
<dbReference type="AlphaFoldDB" id="A0A2W4CMS4"/>
<accession>A0A2W4CMS4</accession>
<dbReference type="GO" id="GO:0042910">
    <property type="term" value="F:xenobiotic transmembrane transporter activity"/>
    <property type="evidence" value="ECO:0007669"/>
    <property type="project" value="InterPro"/>
</dbReference>
<dbReference type="EMBL" id="PCDP01000035">
    <property type="protein sequence ID" value="PZM14127.1"/>
    <property type="molecule type" value="Genomic_DNA"/>
</dbReference>
<dbReference type="Proteomes" id="UP000248925">
    <property type="component" value="Unassembled WGS sequence"/>
</dbReference>
<dbReference type="PANTHER" id="PTHR23504:SF15">
    <property type="entry name" value="MAJOR FACILITATOR SUPERFAMILY (MFS) PROFILE DOMAIN-CONTAINING PROTEIN"/>
    <property type="match status" value="1"/>
</dbReference>
<feature type="transmembrane region" description="Helical" evidence="8">
    <location>
        <begin position="52"/>
        <end position="69"/>
    </location>
</feature>
<comment type="caution">
    <text evidence="10">The sequence shown here is derived from an EMBL/GenBank/DDBJ whole genome shotgun (WGS) entry which is preliminary data.</text>
</comment>
<dbReference type="Pfam" id="PF07690">
    <property type="entry name" value="MFS_1"/>
    <property type="match status" value="1"/>
</dbReference>
<dbReference type="GO" id="GO:0005886">
    <property type="term" value="C:plasma membrane"/>
    <property type="evidence" value="ECO:0007669"/>
    <property type="project" value="UniProtKB-SubCell"/>
</dbReference>
<dbReference type="InterPro" id="IPR005829">
    <property type="entry name" value="Sugar_transporter_CS"/>
</dbReference>
<evidence type="ECO:0000313" key="10">
    <source>
        <dbReference type="EMBL" id="PZM14127.1"/>
    </source>
</evidence>
<keyword evidence="7 8" id="KW-0472">Membrane</keyword>
<evidence type="ECO:0000256" key="4">
    <source>
        <dbReference type="ARBA" id="ARBA00022448"/>
    </source>
</evidence>
<feature type="transmembrane region" description="Helical" evidence="8">
    <location>
        <begin position="255"/>
        <end position="274"/>
    </location>
</feature>
<evidence type="ECO:0000256" key="8">
    <source>
        <dbReference type="SAM" id="Phobius"/>
    </source>
</evidence>
<dbReference type="PROSITE" id="PS50850">
    <property type="entry name" value="MFS"/>
    <property type="match status" value="1"/>
</dbReference>
<evidence type="ECO:0000256" key="7">
    <source>
        <dbReference type="ARBA" id="ARBA00023136"/>
    </source>
</evidence>
<feature type="transmembrane region" description="Helical" evidence="8">
    <location>
        <begin position="286"/>
        <end position="303"/>
    </location>
</feature>
<keyword evidence="6 8" id="KW-1133">Transmembrane helix</keyword>
<evidence type="ECO:0000313" key="11">
    <source>
        <dbReference type="Proteomes" id="UP000248925"/>
    </source>
</evidence>
<feature type="transmembrane region" description="Helical" evidence="8">
    <location>
        <begin position="219"/>
        <end position="243"/>
    </location>
</feature>
<feature type="transmembrane region" description="Helical" evidence="8">
    <location>
        <begin position="12"/>
        <end position="32"/>
    </location>
</feature>
<comment type="similarity">
    <text evidence="3">Belongs to the major facilitator superfamily. TCR/Tet family.</text>
</comment>
<keyword evidence="4" id="KW-0813">Transport</keyword>
<dbReference type="CDD" id="cd17388">
    <property type="entry name" value="MFS_TetA"/>
    <property type="match status" value="1"/>
</dbReference>
<protein>
    <submittedName>
        <fullName evidence="10">Tetracycline resistance MFS efflux pump</fullName>
    </submittedName>
</protein>
<evidence type="ECO:0000259" key="9">
    <source>
        <dbReference type="PROSITE" id="PS50850"/>
    </source>
</evidence>
<dbReference type="PRINTS" id="PR01035">
    <property type="entry name" value="TCRTETA"/>
</dbReference>
<dbReference type="InterPro" id="IPR036259">
    <property type="entry name" value="MFS_trans_sf"/>
</dbReference>
<dbReference type="Gene3D" id="1.20.1250.20">
    <property type="entry name" value="MFS general substrate transporter like domains"/>
    <property type="match status" value="1"/>
</dbReference>
<dbReference type="NCBIfam" id="TIGR00880">
    <property type="entry name" value="2_A_01_02"/>
    <property type="match status" value="1"/>
</dbReference>
<evidence type="ECO:0000256" key="1">
    <source>
        <dbReference type="ARBA" id="ARBA00003279"/>
    </source>
</evidence>
<evidence type="ECO:0000256" key="3">
    <source>
        <dbReference type="ARBA" id="ARBA00007520"/>
    </source>
</evidence>
<feature type="domain" description="Major facilitator superfamily (MFS) profile" evidence="9">
    <location>
        <begin position="10"/>
        <end position="405"/>
    </location>
</feature>
<feature type="transmembrane region" description="Helical" evidence="8">
    <location>
        <begin position="139"/>
        <end position="161"/>
    </location>
</feature>
<evidence type="ECO:0000256" key="5">
    <source>
        <dbReference type="ARBA" id="ARBA00022692"/>
    </source>
</evidence>
<evidence type="ECO:0000256" key="2">
    <source>
        <dbReference type="ARBA" id="ARBA00004141"/>
    </source>
</evidence>
<gene>
    <name evidence="10" type="ORF">CPY51_12725</name>
</gene>
<dbReference type="PROSITE" id="PS00216">
    <property type="entry name" value="SUGAR_TRANSPORT_1"/>
    <property type="match status" value="1"/>
</dbReference>
<keyword evidence="11" id="KW-1185">Reference proteome</keyword>
<feature type="transmembrane region" description="Helical" evidence="8">
    <location>
        <begin position="110"/>
        <end position="127"/>
    </location>
</feature>
<feature type="transmembrane region" description="Helical" evidence="8">
    <location>
        <begin position="376"/>
        <end position="399"/>
    </location>
</feature>
<evidence type="ECO:0000256" key="6">
    <source>
        <dbReference type="ARBA" id="ARBA00022989"/>
    </source>
</evidence>
<comment type="function">
    <text evidence="1">Resistance to tetracycline by an active tetracycline efflux. This is an energy-dependent process that decreases the accumulation of the antibiotic in whole cells. This protein functions as a metal-tetracycline/H(+) antiporter.</text>
</comment>
<feature type="transmembrane region" description="Helical" evidence="8">
    <location>
        <begin position="81"/>
        <end position="104"/>
    </location>
</feature>
<dbReference type="PANTHER" id="PTHR23504">
    <property type="entry name" value="MAJOR FACILITATOR SUPERFAMILY DOMAIN-CONTAINING PROTEIN 10"/>
    <property type="match status" value="1"/>
</dbReference>
<dbReference type="SUPFAM" id="SSF103473">
    <property type="entry name" value="MFS general substrate transporter"/>
    <property type="match status" value="1"/>
</dbReference>
<dbReference type="OrthoDB" id="9764259at2"/>
<comment type="subcellular location">
    <subcellularLocation>
        <location evidence="2">Membrane</location>
        <topology evidence="2">Multi-pass membrane protein</topology>
    </subcellularLocation>
</comment>
<feature type="transmembrane region" description="Helical" evidence="8">
    <location>
        <begin position="167"/>
        <end position="188"/>
    </location>
</feature>
<dbReference type="InterPro" id="IPR001958">
    <property type="entry name" value="Tet-R_TetA/multi-R_MdtG-like"/>
</dbReference>
<proteinExistence type="inferred from homology"/>
<name>A0A2W4CMS4_9HYPH</name>
<feature type="transmembrane region" description="Helical" evidence="8">
    <location>
        <begin position="347"/>
        <end position="370"/>
    </location>
</feature>
<dbReference type="RefSeq" id="WP_111160975.1">
    <property type="nucleotide sequence ID" value="NZ_PCDP01000035.1"/>
</dbReference>
<dbReference type="InterPro" id="IPR020846">
    <property type="entry name" value="MFS_dom"/>
</dbReference>
<dbReference type="InterPro" id="IPR011701">
    <property type="entry name" value="MFS"/>
</dbReference>
<organism evidence="10 11">
    <name type="scientific">Rhizobium tubonense</name>
    <dbReference type="NCBI Taxonomy" id="484088"/>
    <lineage>
        <taxon>Bacteria</taxon>
        <taxon>Pseudomonadati</taxon>
        <taxon>Pseudomonadota</taxon>
        <taxon>Alphaproteobacteria</taxon>
        <taxon>Hyphomicrobiales</taxon>
        <taxon>Rhizobiaceae</taxon>
        <taxon>Rhizobium/Agrobacterium group</taxon>
        <taxon>Rhizobium</taxon>
    </lineage>
</organism>